<organism evidence="11 12">
    <name type="scientific">Litorilituus lipolyticus</name>
    <dbReference type="NCBI Taxonomy" id="2491017"/>
    <lineage>
        <taxon>Bacteria</taxon>
        <taxon>Pseudomonadati</taxon>
        <taxon>Pseudomonadota</taxon>
        <taxon>Gammaproteobacteria</taxon>
        <taxon>Alteromonadales</taxon>
        <taxon>Colwelliaceae</taxon>
        <taxon>Litorilituus</taxon>
    </lineage>
</organism>
<evidence type="ECO:0000256" key="4">
    <source>
        <dbReference type="ARBA" id="ARBA00022723"/>
    </source>
</evidence>
<keyword evidence="2 9" id="KW-0963">Cytoplasm</keyword>
<feature type="binding site" evidence="9">
    <location>
        <position position="208"/>
    </location>
    <ligand>
        <name>[4Fe-4S] cluster</name>
        <dbReference type="ChEBI" id="CHEBI:49883"/>
        <label>1</label>
    </ligand>
</feature>
<dbReference type="PANTHER" id="PTHR30002:SF4">
    <property type="entry name" value="EPOXYQUEUOSINE REDUCTASE"/>
    <property type="match status" value="1"/>
</dbReference>
<dbReference type="PANTHER" id="PTHR30002">
    <property type="entry name" value="EPOXYQUEUOSINE REDUCTASE"/>
    <property type="match status" value="1"/>
</dbReference>
<dbReference type="GO" id="GO:0052693">
    <property type="term" value="F:epoxyqueuosine reductase activity"/>
    <property type="evidence" value="ECO:0007669"/>
    <property type="project" value="UniProtKB-UniRule"/>
</dbReference>
<dbReference type="GO" id="GO:0005737">
    <property type="term" value="C:cytoplasm"/>
    <property type="evidence" value="ECO:0007669"/>
    <property type="project" value="UniProtKB-SubCell"/>
</dbReference>
<dbReference type="NCBIfam" id="TIGR00276">
    <property type="entry name" value="tRNA epoxyqueuosine(34) reductase QueG"/>
    <property type="match status" value="1"/>
</dbReference>
<keyword evidence="9" id="KW-0170">Cobalt</keyword>
<dbReference type="GO" id="GO:0046872">
    <property type="term" value="F:metal ion binding"/>
    <property type="evidence" value="ECO:0007669"/>
    <property type="project" value="UniProtKB-KW"/>
</dbReference>
<feature type="binding site" evidence="9">
    <location>
        <position position="268"/>
    </location>
    <ligand>
        <name>[4Fe-4S] cluster</name>
        <dbReference type="ChEBI" id="CHEBI:49883"/>
        <label>1</label>
    </ligand>
</feature>
<evidence type="ECO:0000313" key="11">
    <source>
        <dbReference type="EMBL" id="TPH15545.1"/>
    </source>
</evidence>
<dbReference type="GO" id="GO:0051539">
    <property type="term" value="F:4 iron, 4 sulfur cluster binding"/>
    <property type="evidence" value="ECO:0007669"/>
    <property type="project" value="UniProtKB-KW"/>
</dbReference>
<feature type="binding site" evidence="9">
    <location>
        <position position="218"/>
    </location>
    <ligand>
        <name>[4Fe-4S] cluster</name>
        <dbReference type="ChEBI" id="CHEBI:49883"/>
        <label>2</label>
    </ligand>
</feature>
<dbReference type="Pfam" id="PF08331">
    <property type="entry name" value="QueG_DUF1730"/>
    <property type="match status" value="1"/>
</dbReference>
<dbReference type="OrthoDB" id="9784571at2"/>
<protein>
    <recommendedName>
        <fullName evidence="9">Epoxyqueuosine reductase</fullName>
        <ecNumber evidence="9">1.17.99.6</ecNumber>
    </recommendedName>
    <alternativeName>
        <fullName evidence="9">Queuosine biosynthesis protein QueG</fullName>
    </alternativeName>
</protein>
<dbReference type="FunFam" id="3.30.70.20:FF:000017">
    <property type="entry name" value="Epoxyqueuosine reductase"/>
    <property type="match status" value="1"/>
</dbReference>
<feature type="binding site" evidence="9">
    <location>
        <position position="261"/>
    </location>
    <ligand>
        <name>[4Fe-4S] cluster</name>
        <dbReference type="ChEBI" id="CHEBI:49883"/>
        <label>2</label>
    </ligand>
</feature>
<dbReference type="Proteomes" id="UP000315303">
    <property type="component" value="Unassembled WGS sequence"/>
</dbReference>
<keyword evidence="1 9" id="KW-0004">4Fe-4S</keyword>
<dbReference type="PROSITE" id="PS00198">
    <property type="entry name" value="4FE4S_FER_1"/>
    <property type="match status" value="1"/>
</dbReference>
<comment type="catalytic activity">
    <reaction evidence="9">
        <text>epoxyqueuosine(34) in tRNA + AH2 = queuosine(34) in tRNA + A + H2O</text>
        <dbReference type="Rhea" id="RHEA:32159"/>
        <dbReference type="Rhea" id="RHEA-COMP:18571"/>
        <dbReference type="Rhea" id="RHEA-COMP:18582"/>
        <dbReference type="ChEBI" id="CHEBI:13193"/>
        <dbReference type="ChEBI" id="CHEBI:15377"/>
        <dbReference type="ChEBI" id="CHEBI:17499"/>
        <dbReference type="ChEBI" id="CHEBI:194431"/>
        <dbReference type="ChEBI" id="CHEBI:194443"/>
        <dbReference type="EC" id="1.17.99.6"/>
    </reaction>
</comment>
<dbReference type="RefSeq" id="WP_140602944.1">
    <property type="nucleotide sequence ID" value="NZ_SAWY01000019.1"/>
</dbReference>
<feature type="active site" description="Proton donor" evidence="9">
    <location>
        <position position="140"/>
    </location>
</feature>
<accession>A0A502KZF1</accession>
<feature type="domain" description="4Fe-4S ferredoxin-type" evidence="10">
    <location>
        <begin position="199"/>
        <end position="228"/>
    </location>
</feature>
<evidence type="ECO:0000256" key="7">
    <source>
        <dbReference type="ARBA" id="ARBA00023004"/>
    </source>
</evidence>
<comment type="cofactor">
    <cofactor evidence="9">
        <name>cob(II)alamin</name>
        <dbReference type="ChEBI" id="CHEBI:16304"/>
    </cofactor>
</comment>
<comment type="subunit">
    <text evidence="9">Monomer.</text>
</comment>
<keyword evidence="5 9" id="KW-0671">Queuosine biosynthesis</keyword>
<keyword evidence="3 9" id="KW-0819">tRNA processing</keyword>
<gene>
    <name evidence="9 11" type="primary">queG</name>
    <name evidence="11" type="ORF">EPA86_08160</name>
</gene>
<dbReference type="GO" id="GO:0031419">
    <property type="term" value="F:cobalamin binding"/>
    <property type="evidence" value="ECO:0007669"/>
    <property type="project" value="UniProtKB-KW"/>
</dbReference>
<dbReference type="PROSITE" id="PS51379">
    <property type="entry name" value="4FE4S_FER_2"/>
    <property type="match status" value="1"/>
</dbReference>
<dbReference type="GO" id="GO:0008616">
    <property type="term" value="P:tRNA queuosine(34) biosynthetic process"/>
    <property type="evidence" value="ECO:0007669"/>
    <property type="project" value="UniProtKB-UniRule"/>
</dbReference>
<dbReference type="Pfam" id="PF13484">
    <property type="entry name" value="Fer4_16"/>
    <property type="match status" value="1"/>
</dbReference>
<dbReference type="HAMAP" id="MF_00916">
    <property type="entry name" value="QueG"/>
    <property type="match status" value="1"/>
</dbReference>
<feature type="binding site" evidence="9">
    <location>
        <position position="236"/>
    </location>
    <ligand>
        <name>cob(II)alamin</name>
        <dbReference type="ChEBI" id="CHEBI:16304"/>
    </ligand>
</feature>
<feature type="binding site" evidence="9">
    <location>
        <begin position="261"/>
        <end position="262"/>
    </location>
    <ligand>
        <name>cob(II)alamin</name>
        <dbReference type="ChEBI" id="CHEBI:16304"/>
    </ligand>
</feature>
<feature type="binding site" evidence="9">
    <location>
        <position position="211"/>
    </location>
    <ligand>
        <name>[4Fe-4S] cluster</name>
        <dbReference type="ChEBI" id="CHEBI:49883"/>
        <label>1</label>
    </ligand>
</feature>
<comment type="subcellular location">
    <subcellularLocation>
        <location evidence="9">Cytoplasm</location>
    </subcellularLocation>
</comment>
<evidence type="ECO:0000256" key="8">
    <source>
        <dbReference type="ARBA" id="ARBA00023014"/>
    </source>
</evidence>
<feature type="binding site" evidence="9">
    <location>
        <position position="264"/>
    </location>
    <ligand>
        <name>[4Fe-4S] cluster</name>
        <dbReference type="ChEBI" id="CHEBI:49883"/>
        <label>2</label>
    </ligand>
</feature>
<keyword evidence="4 9" id="KW-0479">Metal-binding</keyword>
<dbReference type="Gene3D" id="3.30.70.20">
    <property type="match status" value="1"/>
</dbReference>
<dbReference type="InterPro" id="IPR004453">
    <property type="entry name" value="QueG"/>
</dbReference>
<dbReference type="SUPFAM" id="SSF54862">
    <property type="entry name" value="4Fe-4S ferredoxins"/>
    <property type="match status" value="1"/>
</dbReference>
<evidence type="ECO:0000256" key="3">
    <source>
        <dbReference type="ARBA" id="ARBA00022694"/>
    </source>
</evidence>
<comment type="caution">
    <text evidence="9">Lacks conserved residue(s) required for the propagation of feature annotation.</text>
</comment>
<feature type="binding site" evidence="9">
    <location>
        <position position="63"/>
    </location>
    <ligand>
        <name>cob(II)alamin</name>
        <dbReference type="ChEBI" id="CHEBI:16304"/>
    </ligand>
</feature>
<dbReference type="EC" id="1.17.99.6" evidence="9"/>
<dbReference type="UniPathway" id="UPA00392"/>
<keyword evidence="6 9" id="KW-0560">Oxidoreductase</keyword>
<keyword evidence="7 9" id="KW-0408">Iron</keyword>
<evidence type="ECO:0000256" key="2">
    <source>
        <dbReference type="ARBA" id="ARBA00022490"/>
    </source>
</evidence>
<comment type="function">
    <text evidence="9">Catalyzes the conversion of epoxyqueuosine (oQ) to queuosine (Q), which is a hypermodified base found in the wobble positions of tRNA(Asp), tRNA(Asn), tRNA(His) and tRNA(Tyr).</text>
</comment>
<feature type="binding site" evidence="9">
    <location>
        <position position="214"/>
    </location>
    <ligand>
        <name>[4Fe-4S] cluster</name>
        <dbReference type="ChEBI" id="CHEBI:49883"/>
        <label>1</label>
    </ligand>
</feature>
<comment type="cofactor">
    <cofactor evidence="9">
        <name>[4Fe-4S] cluster</name>
        <dbReference type="ChEBI" id="CHEBI:49883"/>
    </cofactor>
    <text evidence="9">Binds 2 [4Fe-4S] clusters per monomer.</text>
</comment>
<feature type="binding site" evidence="9">
    <location>
        <position position="175"/>
    </location>
    <ligand>
        <name>cob(II)alamin</name>
        <dbReference type="ChEBI" id="CHEBI:16304"/>
    </ligand>
</feature>
<evidence type="ECO:0000256" key="5">
    <source>
        <dbReference type="ARBA" id="ARBA00022785"/>
    </source>
</evidence>
<sequence>MTTSSINYLELAEKIKCWGKELGFSQLGITDIDLSSHEEALKRWLANGYHGNMDYMAKHGLMRARPAELVPGTTRVICVRLDYLPQDAQFAKTLKDKNAAYVSRYALGRDYHKLMRKRLQQLGKKISTHCEAFNCRPFVDSAPVLERPLAEKAGLGWVGKHTLLLNKEAGSWFFLGELFIDIPLPITQIDSDLDKESTNKKTAEKSGCGACVACIKICPTNAIVEPYVVDAKRCISYFTIESPDPIPVELRPLMGNRIYGCDDCQLICPWNKYAKLTPEQDFQARHQLDNVSLLTLFSWTEEDFLSKLEGSPIRRIGYDSWLRNIAVALGNAPYSQTIVNTLIEKKGAVNDLVAEHIDWALTQQEHKKGLEQAQIEKQQVNHRLTNRLIRSIEKGLTRDA</sequence>
<name>A0A502KZF1_9GAMM</name>
<dbReference type="EMBL" id="SAWY01000019">
    <property type="protein sequence ID" value="TPH15545.1"/>
    <property type="molecule type" value="Genomic_DNA"/>
</dbReference>
<keyword evidence="9" id="KW-0846">Cobalamin</keyword>
<proteinExistence type="inferred from homology"/>
<comment type="caution">
    <text evidence="11">The sequence shown here is derived from an EMBL/GenBank/DDBJ whole genome shotgun (WGS) entry which is preliminary data.</text>
</comment>
<keyword evidence="12" id="KW-1185">Reference proteome</keyword>
<comment type="similarity">
    <text evidence="9">Belongs to the QueG family.</text>
</comment>
<evidence type="ECO:0000256" key="9">
    <source>
        <dbReference type="HAMAP-Rule" id="MF_00916"/>
    </source>
</evidence>
<feature type="binding site" evidence="9">
    <location>
        <position position="234"/>
    </location>
    <ligand>
        <name>[4Fe-4S] cluster</name>
        <dbReference type="ChEBI" id="CHEBI:49883"/>
        <label>2</label>
    </ligand>
</feature>
<comment type="pathway">
    <text evidence="9">tRNA modification; tRNA-queuosine biosynthesis.</text>
</comment>
<dbReference type="InterPro" id="IPR013542">
    <property type="entry name" value="QueG_DUF1730"/>
</dbReference>
<dbReference type="InterPro" id="IPR017896">
    <property type="entry name" value="4Fe4S_Fe-S-bd"/>
</dbReference>
<dbReference type="AlphaFoldDB" id="A0A502KZF1"/>
<evidence type="ECO:0000256" key="6">
    <source>
        <dbReference type="ARBA" id="ARBA00023002"/>
    </source>
</evidence>
<feature type="binding site" evidence="9">
    <location>
        <position position="140"/>
    </location>
    <ligand>
        <name>cob(II)alamin</name>
        <dbReference type="ChEBI" id="CHEBI:16304"/>
    </ligand>
</feature>
<dbReference type="InterPro" id="IPR017900">
    <property type="entry name" value="4Fe4S_Fe_S_CS"/>
</dbReference>
<evidence type="ECO:0000313" key="12">
    <source>
        <dbReference type="Proteomes" id="UP000315303"/>
    </source>
</evidence>
<reference evidence="11 12" key="1">
    <citation type="submission" date="2019-01" db="EMBL/GenBank/DDBJ databases">
        <title>Litorilituus lipolytica sp. nov., isolated from intertidal sand of the Yellow Sea in China.</title>
        <authorList>
            <person name="Liu A."/>
        </authorList>
    </citation>
    <scope>NUCLEOTIDE SEQUENCE [LARGE SCALE GENOMIC DNA]</scope>
    <source>
        <strain evidence="11 12">RZ04</strain>
    </source>
</reference>
<evidence type="ECO:0000256" key="1">
    <source>
        <dbReference type="ARBA" id="ARBA00022485"/>
    </source>
</evidence>
<keyword evidence="8 9" id="KW-0411">Iron-sulfur</keyword>
<evidence type="ECO:0000259" key="10">
    <source>
        <dbReference type="PROSITE" id="PS51379"/>
    </source>
</evidence>
<feature type="binding site" evidence="9">
    <location>
        <position position="164"/>
    </location>
    <ligand>
        <name>cob(II)alamin</name>
        <dbReference type="ChEBI" id="CHEBI:16304"/>
    </ligand>
</feature>